<evidence type="ECO:0008006" key="4">
    <source>
        <dbReference type="Google" id="ProtNLM"/>
    </source>
</evidence>
<gene>
    <name evidence="2" type="ORF">AB0E61_19500</name>
</gene>
<evidence type="ECO:0000313" key="3">
    <source>
        <dbReference type="Proteomes" id="UP001550853"/>
    </source>
</evidence>
<dbReference type="Proteomes" id="UP001550853">
    <property type="component" value="Unassembled WGS sequence"/>
</dbReference>
<sequence>MNTSTRPPAAGSGPPPPTTGTDGAPPGLTADTIADSAGGLTFDLAAPPGVRTTWSAALVLRLRGADAEEVRLPLGPNGAGGLRAVLPSTVALAEGRWQVYADLGDGHAPHRLLPGLNDLRSLVDRRPLAGIGRLGVRIPYTTKLGNLALRSWLRGPHAEAGDILVEPAGMTVEGRLYGALPGEGAHVEARARRTAGGGATVTVPLTADGARFSFTLPYAGPVGHWRGGGEPWDLWLVPAEGAPPVRIGRLLDDVADKKQIFAYPAMPVPAAGAEVRVGPYYTLDNDLALRVAGPETTD</sequence>
<evidence type="ECO:0000256" key="1">
    <source>
        <dbReference type="SAM" id="MobiDB-lite"/>
    </source>
</evidence>
<organism evidence="2 3">
    <name type="scientific">Streptomyces catenulae</name>
    <dbReference type="NCBI Taxonomy" id="66875"/>
    <lineage>
        <taxon>Bacteria</taxon>
        <taxon>Bacillati</taxon>
        <taxon>Actinomycetota</taxon>
        <taxon>Actinomycetes</taxon>
        <taxon>Kitasatosporales</taxon>
        <taxon>Streptomycetaceae</taxon>
        <taxon>Streptomyces</taxon>
    </lineage>
</organism>
<dbReference type="EMBL" id="JBEZVI010000015">
    <property type="protein sequence ID" value="MEU3712264.1"/>
    <property type="molecule type" value="Genomic_DNA"/>
</dbReference>
<proteinExistence type="predicted"/>
<comment type="caution">
    <text evidence="2">The sequence shown here is derived from an EMBL/GenBank/DDBJ whole genome shotgun (WGS) entry which is preliminary data.</text>
</comment>
<keyword evidence="3" id="KW-1185">Reference proteome</keyword>
<protein>
    <recommendedName>
        <fullName evidence="4">Transferase</fullName>
    </recommendedName>
</protein>
<dbReference type="RefSeq" id="WP_245655022.1">
    <property type="nucleotide sequence ID" value="NZ_JBEZVI010000015.1"/>
</dbReference>
<accession>A0ABV2Z374</accession>
<evidence type="ECO:0000313" key="2">
    <source>
        <dbReference type="EMBL" id="MEU3712264.1"/>
    </source>
</evidence>
<name>A0ABV2Z374_9ACTN</name>
<reference evidence="2 3" key="1">
    <citation type="submission" date="2024-06" db="EMBL/GenBank/DDBJ databases">
        <title>The Natural Products Discovery Center: Release of the First 8490 Sequenced Strains for Exploring Actinobacteria Biosynthetic Diversity.</title>
        <authorList>
            <person name="Kalkreuter E."/>
            <person name="Kautsar S.A."/>
            <person name="Yang D."/>
            <person name="Bader C.D."/>
            <person name="Teijaro C.N."/>
            <person name="Fluegel L."/>
            <person name="Davis C.M."/>
            <person name="Simpson J.R."/>
            <person name="Lauterbach L."/>
            <person name="Steele A.D."/>
            <person name="Gui C."/>
            <person name="Meng S."/>
            <person name="Li G."/>
            <person name="Viehrig K."/>
            <person name="Ye F."/>
            <person name="Su P."/>
            <person name="Kiefer A.F."/>
            <person name="Nichols A."/>
            <person name="Cepeda A.J."/>
            <person name="Yan W."/>
            <person name="Fan B."/>
            <person name="Jiang Y."/>
            <person name="Adhikari A."/>
            <person name="Zheng C.-J."/>
            <person name="Schuster L."/>
            <person name="Cowan T.M."/>
            <person name="Smanski M.J."/>
            <person name="Chevrette M.G."/>
            <person name="De Carvalho L.P.S."/>
            <person name="Shen B."/>
        </authorList>
    </citation>
    <scope>NUCLEOTIDE SEQUENCE [LARGE SCALE GENOMIC DNA]</scope>
    <source>
        <strain evidence="2 3">NPDC033039</strain>
    </source>
</reference>
<feature type="region of interest" description="Disordered" evidence="1">
    <location>
        <begin position="1"/>
        <end position="29"/>
    </location>
</feature>
<feature type="compositionally biased region" description="Low complexity" evidence="1">
    <location>
        <begin position="19"/>
        <end position="29"/>
    </location>
</feature>